<accession>A0A9X2YQ12</accession>
<dbReference type="RefSeq" id="WP_263998478.1">
    <property type="nucleotide sequence ID" value="NZ_JACKVK010000012.1"/>
</dbReference>
<evidence type="ECO:0000259" key="1">
    <source>
        <dbReference type="Pfam" id="PF03417"/>
    </source>
</evidence>
<evidence type="ECO:0000313" key="3">
    <source>
        <dbReference type="Proteomes" id="UP001141629"/>
    </source>
</evidence>
<dbReference type="AlphaFoldDB" id="A0A9X2YQ12"/>
<gene>
    <name evidence="2" type="ORF">H7K45_23480</name>
</gene>
<dbReference type="InterPro" id="IPR005079">
    <property type="entry name" value="Peptidase_C45_hydrolase"/>
</dbReference>
<sequence length="386" mass="41545">MATTQTAVDGGLLITTDPRLPIVTLGGTARERGAQYGEQVADRVRRTRDAYAEVYAHFARWDWDRAREEAEAFVDPIRRFHPASVEEMAGIAEGAGLDFADVLAMNLRTEILFAAKVRGAGAHLPPILECTSFAARTVDGEQLIGQTWDWLTFSADTIVLVEAEPDEGPSFMTVVEAGLLAKFGMNSSGLALATNALVCSADAGQPGVPYHVMLRALLDCRTAAEAATLLQASRRSSSANYLFGTGEGLVANAETRPGGYAEVVWGVPDDDGLLLHANHFSQAPAGTVEDAGAMLMADSLFRLQRVRRLARETPHAGVEGWKRILADHAGSPAGICCHPDRGMHALDQWTTAVGVIFEPARRRAHVSVGNPCEGTWLTRDYAHAWA</sequence>
<reference evidence="2" key="1">
    <citation type="submission" date="2020-07" db="EMBL/GenBank/DDBJ databases">
        <authorList>
            <person name="Pettersson B.M.F."/>
            <person name="Behra P.R.K."/>
            <person name="Ramesh M."/>
            <person name="Das S."/>
            <person name="Dasgupta S."/>
            <person name="Kirsebom L.A."/>
        </authorList>
    </citation>
    <scope>NUCLEOTIDE SEQUENCE</scope>
    <source>
        <strain evidence="2">DSM 44838</strain>
    </source>
</reference>
<dbReference type="InterPro" id="IPR047801">
    <property type="entry name" value="Peptidase_C45"/>
</dbReference>
<dbReference type="Gene3D" id="1.10.10.2120">
    <property type="match status" value="1"/>
</dbReference>
<reference evidence="2" key="2">
    <citation type="journal article" date="2022" name="BMC Genomics">
        <title>Comparative genome analysis of mycobacteria focusing on tRNA and non-coding RNA.</title>
        <authorList>
            <person name="Behra P.R.K."/>
            <person name="Pettersson B.M.F."/>
            <person name="Ramesh M."/>
            <person name="Das S."/>
            <person name="Dasgupta S."/>
            <person name="Kirsebom L.A."/>
        </authorList>
    </citation>
    <scope>NUCLEOTIDE SEQUENCE</scope>
    <source>
        <strain evidence="2">DSM 44838</strain>
    </source>
</reference>
<dbReference type="Gene3D" id="3.60.60.10">
    <property type="entry name" value="Penicillin V Acylase, Chain A"/>
    <property type="match status" value="1"/>
</dbReference>
<evidence type="ECO:0000313" key="2">
    <source>
        <dbReference type="EMBL" id="MCV7423522.1"/>
    </source>
</evidence>
<dbReference type="PANTHER" id="PTHR34180">
    <property type="entry name" value="PEPTIDASE C45"/>
    <property type="match status" value="1"/>
</dbReference>
<dbReference type="EMBL" id="JACKVK010000012">
    <property type="protein sequence ID" value="MCV7423522.1"/>
    <property type="molecule type" value="Genomic_DNA"/>
</dbReference>
<dbReference type="Proteomes" id="UP001141629">
    <property type="component" value="Unassembled WGS sequence"/>
</dbReference>
<dbReference type="NCBIfam" id="NF040521">
    <property type="entry name" value="C45_proenzyme"/>
    <property type="match status" value="1"/>
</dbReference>
<comment type="caution">
    <text evidence="2">The sequence shown here is derived from an EMBL/GenBank/DDBJ whole genome shotgun (WGS) entry which is preliminary data.</text>
</comment>
<organism evidence="2 3">
    <name type="scientific">Mycobacterium yunnanensis</name>
    <dbReference type="NCBI Taxonomy" id="368477"/>
    <lineage>
        <taxon>Bacteria</taxon>
        <taxon>Bacillati</taxon>
        <taxon>Actinomycetota</taxon>
        <taxon>Actinomycetes</taxon>
        <taxon>Mycobacteriales</taxon>
        <taxon>Mycobacteriaceae</taxon>
        <taxon>Mycobacterium</taxon>
    </lineage>
</organism>
<proteinExistence type="predicted"/>
<feature type="domain" description="Peptidase C45 hydrolase" evidence="1">
    <location>
        <begin position="140"/>
        <end position="371"/>
    </location>
</feature>
<protein>
    <submittedName>
        <fullName evidence="2">Peptidase C45</fullName>
    </submittedName>
</protein>
<dbReference type="Pfam" id="PF03417">
    <property type="entry name" value="AAT"/>
    <property type="match status" value="1"/>
</dbReference>
<dbReference type="PANTHER" id="PTHR34180:SF1">
    <property type="entry name" value="BETA-ALANYL-DOPAMINE_CARCININE HYDROLASE"/>
    <property type="match status" value="1"/>
</dbReference>
<dbReference type="InterPro" id="IPR047794">
    <property type="entry name" value="C45_proenzyme-like"/>
</dbReference>
<name>A0A9X2YQ12_9MYCO</name>
<keyword evidence="3" id="KW-1185">Reference proteome</keyword>